<name>A0A1M5KIF1_9BACT</name>
<evidence type="ECO:0000313" key="3">
    <source>
        <dbReference type="Proteomes" id="UP000184212"/>
    </source>
</evidence>
<evidence type="ECO:0000256" key="1">
    <source>
        <dbReference type="SAM" id="Phobius"/>
    </source>
</evidence>
<feature type="transmembrane region" description="Helical" evidence="1">
    <location>
        <begin position="31"/>
        <end position="55"/>
    </location>
</feature>
<gene>
    <name evidence="2" type="ORF">SAMN04488109_0662</name>
</gene>
<dbReference type="RefSeq" id="WP_178377006.1">
    <property type="nucleotide sequence ID" value="NZ_FQWQ01000001.1"/>
</dbReference>
<dbReference type="Proteomes" id="UP000184212">
    <property type="component" value="Unassembled WGS sequence"/>
</dbReference>
<sequence>MVYYKLIFGIIFFCTFTLLLIRSGKKSHYSFFFFMGRLDMLVGIAAGLFLIITAFKG</sequence>
<keyword evidence="1" id="KW-0812">Transmembrane</keyword>
<keyword evidence="3" id="KW-1185">Reference proteome</keyword>
<protein>
    <submittedName>
        <fullName evidence="2">Uncharacterized protein</fullName>
    </submittedName>
</protein>
<organism evidence="2 3">
    <name type="scientific">Chryseolinea serpens</name>
    <dbReference type="NCBI Taxonomy" id="947013"/>
    <lineage>
        <taxon>Bacteria</taxon>
        <taxon>Pseudomonadati</taxon>
        <taxon>Bacteroidota</taxon>
        <taxon>Cytophagia</taxon>
        <taxon>Cytophagales</taxon>
        <taxon>Fulvivirgaceae</taxon>
        <taxon>Chryseolinea</taxon>
    </lineage>
</organism>
<accession>A0A1M5KIF1</accession>
<reference evidence="2 3" key="1">
    <citation type="submission" date="2016-11" db="EMBL/GenBank/DDBJ databases">
        <authorList>
            <person name="Jaros S."/>
            <person name="Januszkiewicz K."/>
            <person name="Wedrychowicz H."/>
        </authorList>
    </citation>
    <scope>NUCLEOTIDE SEQUENCE [LARGE SCALE GENOMIC DNA]</scope>
    <source>
        <strain evidence="2 3">DSM 24574</strain>
    </source>
</reference>
<keyword evidence="1" id="KW-0472">Membrane</keyword>
<proteinExistence type="predicted"/>
<feature type="transmembrane region" description="Helical" evidence="1">
    <location>
        <begin position="6"/>
        <end position="24"/>
    </location>
</feature>
<keyword evidence="1" id="KW-1133">Transmembrane helix</keyword>
<dbReference type="AlphaFoldDB" id="A0A1M5KIF1"/>
<evidence type="ECO:0000313" key="2">
    <source>
        <dbReference type="EMBL" id="SHG52498.1"/>
    </source>
</evidence>
<dbReference type="EMBL" id="FQWQ01000001">
    <property type="protein sequence ID" value="SHG52498.1"/>
    <property type="molecule type" value="Genomic_DNA"/>
</dbReference>
<dbReference type="STRING" id="947013.SAMN04488109_0662"/>